<evidence type="ECO:0000256" key="5">
    <source>
        <dbReference type="ARBA" id="ARBA00022801"/>
    </source>
</evidence>
<evidence type="ECO:0000256" key="1">
    <source>
        <dbReference type="ARBA" id="ARBA00000677"/>
    </source>
</evidence>
<feature type="domain" description="Peptidase S26" evidence="8">
    <location>
        <begin position="38"/>
        <end position="229"/>
    </location>
</feature>
<comment type="catalytic activity">
    <reaction evidence="1 6">
        <text>Cleavage of hydrophobic, N-terminal signal or leader sequences from secreted and periplasmic proteins.</text>
        <dbReference type="EC" id="3.4.21.89"/>
    </reaction>
</comment>
<keyword evidence="6" id="KW-1133">Transmembrane helix</keyword>
<dbReference type="Pfam" id="PF10502">
    <property type="entry name" value="Peptidase_S26"/>
    <property type="match status" value="1"/>
</dbReference>
<dbReference type="InterPro" id="IPR019533">
    <property type="entry name" value="Peptidase_S26"/>
</dbReference>
<dbReference type="EC" id="3.4.21.89" evidence="4 6"/>
<evidence type="ECO:0000256" key="4">
    <source>
        <dbReference type="ARBA" id="ARBA00013208"/>
    </source>
</evidence>
<keyword evidence="6" id="KW-0812">Transmembrane</keyword>
<dbReference type="RefSeq" id="WP_305994632.1">
    <property type="nucleotide sequence ID" value="NZ_JAVALS010000001.1"/>
</dbReference>
<evidence type="ECO:0000256" key="2">
    <source>
        <dbReference type="ARBA" id="ARBA00004401"/>
    </source>
</evidence>
<dbReference type="Gene3D" id="2.10.109.10">
    <property type="entry name" value="Umud Fragment, subunit A"/>
    <property type="match status" value="1"/>
</dbReference>
<gene>
    <name evidence="9" type="primary">lepB</name>
    <name evidence="9" type="ORF">Q9R02_00200</name>
</gene>
<evidence type="ECO:0000259" key="8">
    <source>
        <dbReference type="Pfam" id="PF10502"/>
    </source>
</evidence>
<evidence type="ECO:0000313" key="10">
    <source>
        <dbReference type="Proteomes" id="UP001232725"/>
    </source>
</evidence>
<dbReference type="PANTHER" id="PTHR43390:SF1">
    <property type="entry name" value="CHLOROPLAST PROCESSING PEPTIDASE"/>
    <property type="match status" value="1"/>
</dbReference>
<evidence type="ECO:0000256" key="7">
    <source>
        <dbReference type="SAM" id="MobiDB-lite"/>
    </source>
</evidence>
<dbReference type="InterPro" id="IPR019758">
    <property type="entry name" value="Pept_S26A_signal_pept_1_CS"/>
</dbReference>
<name>A0ABT9IJ21_9MICC</name>
<sequence>MGANHPEPEHEAGQAPEQSRRDRGKRRKKEHPLLSLLKEIGVIVGVAVLLSFLIKTFLFRAFYVPSASMEKTLEINDRIFVNRLVPNPIGLERGDVVVFRDSKEWLPSVEQTDRGPFGWVTDTLAFLGLVPDESKQYLVKRVIGLPGDHVVCCDAQDRIQVNGIGLDEPYINPDSKPIPQKFDVTVPAGKIWVMGDNRNNSADSRAHIGGPGNGFVDISDVEGRAAVIVLPINRMGVLGNYPDVFKNVPVPSKALEPDSAQRPEQLPAVLTGHSGE</sequence>
<dbReference type="Proteomes" id="UP001232725">
    <property type="component" value="Unassembled WGS sequence"/>
</dbReference>
<keyword evidence="6" id="KW-0645">Protease</keyword>
<evidence type="ECO:0000256" key="3">
    <source>
        <dbReference type="ARBA" id="ARBA00009370"/>
    </source>
</evidence>
<comment type="subcellular location">
    <subcellularLocation>
        <location evidence="2">Cell membrane</location>
        <topology evidence="2">Single-pass type II membrane protein</topology>
    </subcellularLocation>
    <subcellularLocation>
        <location evidence="6">Membrane</location>
        <topology evidence="6">Single-pass type II membrane protein</topology>
    </subcellularLocation>
</comment>
<protein>
    <recommendedName>
        <fullName evidence="4 6">Signal peptidase I</fullName>
        <ecNumber evidence="4 6">3.4.21.89</ecNumber>
    </recommendedName>
</protein>
<feature type="region of interest" description="Disordered" evidence="7">
    <location>
        <begin position="1"/>
        <end position="28"/>
    </location>
</feature>
<comment type="caution">
    <text evidence="9">The sequence shown here is derived from an EMBL/GenBank/DDBJ whole genome shotgun (WGS) entry which is preliminary data.</text>
</comment>
<dbReference type="GO" id="GO:0009003">
    <property type="term" value="F:signal peptidase activity"/>
    <property type="evidence" value="ECO:0007669"/>
    <property type="project" value="UniProtKB-EC"/>
</dbReference>
<feature type="transmembrane region" description="Helical" evidence="6">
    <location>
        <begin position="40"/>
        <end position="63"/>
    </location>
</feature>
<dbReference type="PANTHER" id="PTHR43390">
    <property type="entry name" value="SIGNAL PEPTIDASE I"/>
    <property type="match status" value="1"/>
</dbReference>
<organism evidence="9 10">
    <name type="scientific">Arthrobacter horti</name>
    <dbReference type="NCBI Taxonomy" id="3068273"/>
    <lineage>
        <taxon>Bacteria</taxon>
        <taxon>Bacillati</taxon>
        <taxon>Actinomycetota</taxon>
        <taxon>Actinomycetes</taxon>
        <taxon>Micrococcales</taxon>
        <taxon>Micrococcaceae</taxon>
        <taxon>Arthrobacter</taxon>
    </lineage>
</organism>
<accession>A0ABT9IJ21</accession>
<feature type="region of interest" description="Disordered" evidence="7">
    <location>
        <begin position="254"/>
        <end position="276"/>
    </location>
</feature>
<comment type="similarity">
    <text evidence="3 6">Belongs to the peptidase S26 family.</text>
</comment>
<proteinExistence type="inferred from homology"/>
<evidence type="ECO:0000256" key="6">
    <source>
        <dbReference type="RuleBase" id="RU362042"/>
    </source>
</evidence>
<dbReference type="PRINTS" id="PR00727">
    <property type="entry name" value="LEADERPTASE"/>
</dbReference>
<dbReference type="InterPro" id="IPR036286">
    <property type="entry name" value="LexA/Signal_pep-like_sf"/>
</dbReference>
<dbReference type="InterPro" id="IPR000223">
    <property type="entry name" value="Pept_S26A_signal_pept_1"/>
</dbReference>
<dbReference type="SUPFAM" id="SSF51306">
    <property type="entry name" value="LexA/Signal peptidase"/>
    <property type="match status" value="1"/>
</dbReference>
<dbReference type="PROSITE" id="PS00761">
    <property type="entry name" value="SPASE_I_3"/>
    <property type="match status" value="1"/>
</dbReference>
<keyword evidence="10" id="KW-1185">Reference proteome</keyword>
<dbReference type="CDD" id="cd06530">
    <property type="entry name" value="S26_SPase_I"/>
    <property type="match status" value="1"/>
</dbReference>
<reference evidence="9 10" key="1">
    <citation type="submission" date="2023-08" db="EMBL/GenBank/DDBJ databases">
        <title>Arthrobacter horti sp. nov., isolated from forest soil.</title>
        <authorList>
            <person name="Park M."/>
        </authorList>
    </citation>
    <scope>NUCLEOTIDE SEQUENCE [LARGE SCALE GENOMIC DNA]</scope>
    <source>
        <strain evidence="9 10">YJM1</strain>
    </source>
</reference>
<keyword evidence="6" id="KW-0472">Membrane</keyword>
<dbReference type="NCBIfam" id="TIGR02227">
    <property type="entry name" value="sigpep_I_bact"/>
    <property type="match status" value="1"/>
</dbReference>
<evidence type="ECO:0000313" key="9">
    <source>
        <dbReference type="EMBL" id="MDP5225580.1"/>
    </source>
</evidence>
<feature type="compositionally biased region" description="Basic and acidic residues" evidence="7">
    <location>
        <begin position="1"/>
        <end position="12"/>
    </location>
</feature>
<dbReference type="EMBL" id="JAVALS010000001">
    <property type="protein sequence ID" value="MDP5225580.1"/>
    <property type="molecule type" value="Genomic_DNA"/>
</dbReference>
<keyword evidence="5 6" id="KW-0378">Hydrolase</keyword>